<evidence type="ECO:0000313" key="3">
    <source>
        <dbReference type="EMBL" id="GAL90858.1"/>
    </source>
</evidence>
<proteinExistence type="inferred from homology"/>
<evidence type="ECO:0000313" key="4">
    <source>
        <dbReference type="Proteomes" id="UP000030184"/>
    </source>
</evidence>
<dbReference type="CDD" id="cd00885">
    <property type="entry name" value="cinA"/>
    <property type="match status" value="1"/>
</dbReference>
<dbReference type="InterPro" id="IPR001453">
    <property type="entry name" value="MoaB/Mog_dom"/>
</dbReference>
<dbReference type="NCBIfam" id="TIGR00177">
    <property type="entry name" value="molyb_syn"/>
    <property type="match status" value="1"/>
</dbReference>
<dbReference type="PANTHER" id="PTHR13939:SF0">
    <property type="entry name" value="NMN AMIDOHYDROLASE-LIKE PROTEIN YFAY"/>
    <property type="match status" value="1"/>
</dbReference>
<name>A0A098LWY2_9FLAO</name>
<dbReference type="SMART" id="SM00852">
    <property type="entry name" value="MoCF_biosynth"/>
    <property type="match status" value="1"/>
</dbReference>
<keyword evidence="4" id="KW-1185">Reference proteome</keyword>
<evidence type="ECO:0000259" key="2">
    <source>
        <dbReference type="SMART" id="SM00852"/>
    </source>
</evidence>
<organism evidence="3 4">
    <name type="scientific">Jejuia pallidilutea</name>
    <dbReference type="NCBI Taxonomy" id="504487"/>
    <lineage>
        <taxon>Bacteria</taxon>
        <taxon>Pseudomonadati</taxon>
        <taxon>Bacteroidota</taxon>
        <taxon>Flavobacteriia</taxon>
        <taxon>Flavobacteriales</taxon>
        <taxon>Flavobacteriaceae</taxon>
        <taxon>Jejuia</taxon>
    </lineage>
</organism>
<dbReference type="RefSeq" id="WP_045372729.1">
    <property type="nucleotide sequence ID" value="NZ_BBNY01000090.1"/>
</dbReference>
<comment type="caution">
    <text evidence="3">The sequence shown here is derived from an EMBL/GenBank/DDBJ whole genome shotgun (WGS) entry which is preliminary data.</text>
</comment>
<dbReference type="InterPro" id="IPR008135">
    <property type="entry name" value="Competence-induced_CinA"/>
</dbReference>
<sequence>MLAEIITIGDELLIGQVVDTNSAFIAQTLNNIGVSIYQITSVQDDKAHILQAFKDAESRVDIIIITGGLGPTKDDVTKKTIAEYFNDTLVRDASVTKNIEDIWKKYVRQTLLQVNKDQALVPSKAKVLMNELGTAPGMWLDKGSKTFVSLPGVPFEMKKLLVNKVIPKLKEKYKFPFILHKTLLTYGLGESTLANRIEAWEEALPKTVRLAYLPRLGSVRLRLSSKGFNEIEVRERIDTEIKKVLPLIEDAFVGFEDEAKSLEAIIAKRLTNSGKTLAVAESCTGGNVAEQFTQNAGASAYFNGGVVTYATESKIKVLGVPKALINEHSVVSAAVAEAMAKNVRDLFNADYGVATTGNAGPSKGDSDADVGAVFIAIATKNRVVSERFMLGLARKRVIKKAVNKALEMLEKEILKN</sequence>
<dbReference type="InterPro" id="IPR036425">
    <property type="entry name" value="MoaB/Mog-like_dom_sf"/>
</dbReference>
<dbReference type="Pfam" id="PF18146">
    <property type="entry name" value="CinA_KH"/>
    <property type="match status" value="1"/>
</dbReference>
<dbReference type="NCBIfam" id="NF001813">
    <property type="entry name" value="PRK00549.1"/>
    <property type="match status" value="1"/>
</dbReference>
<gene>
    <name evidence="3" type="ORF">JCM19538_916</name>
</gene>
<reference evidence="4" key="1">
    <citation type="journal article" date="2014" name="Genome Announc.">
        <title>Draft Genome Sequence of Marine Flavobacterium Jejuia pallidilutea Strain 11shimoA1 and Pigmentation Mutants.</title>
        <authorList>
            <person name="Takatani N."/>
            <person name="Nakanishi M."/>
            <person name="Meirelles P."/>
            <person name="Mino S."/>
            <person name="Suda W."/>
            <person name="Oshima K."/>
            <person name="Hattori M."/>
            <person name="Ohkuma M."/>
            <person name="Hosokawa M."/>
            <person name="Miyashita K."/>
            <person name="Thompson F.L."/>
            <person name="Niwa A."/>
            <person name="Sawabe T."/>
            <person name="Sawabe T."/>
        </authorList>
    </citation>
    <scope>NUCLEOTIDE SEQUENCE [LARGE SCALE GENOMIC DNA]</scope>
    <source>
        <strain evidence="4">JCM 19538</strain>
    </source>
</reference>
<dbReference type="PANTHER" id="PTHR13939">
    <property type="entry name" value="NICOTINAMIDE-NUCLEOTIDE AMIDOHYDROLASE PNCC"/>
    <property type="match status" value="1"/>
</dbReference>
<dbReference type="Pfam" id="PF00994">
    <property type="entry name" value="MoCF_biosynth"/>
    <property type="match status" value="1"/>
</dbReference>
<dbReference type="NCBIfam" id="TIGR00200">
    <property type="entry name" value="cinA_nterm"/>
    <property type="match status" value="1"/>
</dbReference>
<dbReference type="OrthoDB" id="9801454at2"/>
<dbReference type="Pfam" id="PF02464">
    <property type="entry name" value="CinA"/>
    <property type="match status" value="1"/>
</dbReference>
<evidence type="ECO:0000256" key="1">
    <source>
        <dbReference type="HAMAP-Rule" id="MF_00226"/>
    </source>
</evidence>
<dbReference type="HAMAP" id="MF_00226_B">
    <property type="entry name" value="CinA_B"/>
    <property type="match status" value="1"/>
</dbReference>
<dbReference type="InterPro" id="IPR041424">
    <property type="entry name" value="CinA_KH"/>
</dbReference>
<dbReference type="AlphaFoldDB" id="A0A098LWY2"/>
<dbReference type="InterPro" id="IPR036653">
    <property type="entry name" value="CinA-like_C"/>
</dbReference>
<accession>A0A098LWY2</accession>
<dbReference type="NCBIfam" id="TIGR00199">
    <property type="entry name" value="PncC_domain"/>
    <property type="match status" value="1"/>
</dbReference>
<dbReference type="InterPro" id="IPR008136">
    <property type="entry name" value="CinA_C"/>
</dbReference>
<dbReference type="EMBL" id="BBNY01000090">
    <property type="protein sequence ID" value="GAL90858.1"/>
    <property type="molecule type" value="Genomic_DNA"/>
</dbReference>
<dbReference type="Gene3D" id="3.40.980.10">
    <property type="entry name" value="MoaB/Mog-like domain"/>
    <property type="match status" value="1"/>
</dbReference>
<feature type="domain" description="MoaB/Mog" evidence="2">
    <location>
        <begin position="4"/>
        <end position="172"/>
    </location>
</feature>
<dbReference type="Proteomes" id="UP000030184">
    <property type="component" value="Unassembled WGS sequence"/>
</dbReference>
<dbReference type="InterPro" id="IPR050101">
    <property type="entry name" value="CinA"/>
</dbReference>
<comment type="similarity">
    <text evidence="1">Belongs to the CinA family.</text>
</comment>
<dbReference type="SUPFAM" id="SSF142433">
    <property type="entry name" value="CinA-like"/>
    <property type="match status" value="1"/>
</dbReference>
<dbReference type="Gene3D" id="3.90.950.20">
    <property type="entry name" value="CinA-like"/>
    <property type="match status" value="1"/>
</dbReference>
<dbReference type="PIRSF" id="PIRSF006728">
    <property type="entry name" value="CinA"/>
    <property type="match status" value="1"/>
</dbReference>
<protein>
    <recommendedName>
        <fullName evidence="1">CinA-like protein</fullName>
    </recommendedName>
</protein>
<dbReference type="SUPFAM" id="SSF53218">
    <property type="entry name" value="Molybdenum cofactor biosynthesis proteins"/>
    <property type="match status" value="1"/>
</dbReference>